<dbReference type="Proteomes" id="UP001271640">
    <property type="component" value="Unassembled WGS sequence"/>
</dbReference>
<gene>
    <name evidence="2" type="ORF">FE394_19265</name>
</gene>
<name>A0ABU4SRQ6_9GAMM</name>
<sequence length="182" mass="20023">MSQNGTVNVTLPNGQTVALQSIKALYAAMEGKLDKNQWELQKIQGAIAIENTLSCINELSCFAGETKLNIKTIGGNPHIVYKWDDSKWYFMTFPRGSGEALSLGANCWSDNTGYIRKSSPIIQISPDGTFTTNDESEGATVTKLGTGHYQIANVLGYNADGAWCAWWYLLAEEQQRTGTHLH</sequence>
<evidence type="ECO:0000313" key="3">
    <source>
        <dbReference type="Proteomes" id="UP001271640"/>
    </source>
</evidence>
<keyword evidence="3" id="KW-1185">Reference proteome</keyword>
<proteinExistence type="predicted"/>
<evidence type="ECO:0000259" key="1">
    <source>
        <dbReference type="Pfam" id="PF25670"/>
    </source>
</evidence>
<dbReference type="InterPro" id="IPR058008">
    <property type="entry name" value="Gp26_C"/>
</dbReference>
<reference evidence="3" key="1">
    <citation type="journal article" date="2024" name="Toxins">
        <title>Genome Sequence Analysis of Native Xenorhabdus Strains Isolated from Entomopathogenic Nematodes in Argentina.</title>
        <authorList>
            <person name="Palma L."/>
            <person name="Frizzo L."/>
            <person name="Kaiser S."/>
            <person name="Berry C."/>
            <person name="Caballero P."/>
            <person name="Bode H.B."/>
            <person name="Del Valle E.E."/>
        </authorList>
    </citation>
    <scope>NUCLEOTIDE SEQUENCE [LARGE SCALE GENOMIC DNA]</scope>
    <source>
        <strain evidence="3">Reich</strain>
    </source>
</reference>
<protein>
    <recommendedName>
        <fullName evidence="1">Phage tail protein C-terminal domain-containing protein</fullName>
    </recommendedName>
</protein>
<comment type="caution">
    <text evidence="2">The sequence shown here is derived from an EMBL/GenBank/DDBJ whole genome shotgun (WGS) entry which is preliminary data.</text>
</comment>
<evidence type="ECO:0000313" key="2">
    <source>
        <dbReference type="EMBL" id="MDX8001254.1"/>
    </source>
</evidence>
<accession>A0ABU4SRQ6</accession>
<feature type="domain" description="Phage tail protein C-terminal" evidence="1">
    <location>
        <begin position="106"/>
        <end position="163"/>
    </location>
</feature>
<dbReference type="EMBL" id="VCDP01000223">
    <property type="protein sequence ID" value="MDX8001254.1"/>
    <property type="molecule type" value="Genomic_DNA"/>
</dbReference>
<organism evidence="2 3">
    <name type="scientific">Xenorhabdus littoralis</name>
    <dbReference type="NCBI Taxonomy" id="2582835"/>
    <lineage>
        <taxon>Bacteria</taxon>
        <taxon>Pseudomonadati</taxon>
        <taxon>Pseudomonadota</taxon>
        <taxon>Gammaproteobacteria</taxon>
        <taxon>Enterobacterales</taxon>
        <taxon>Morganellaceae</taxon>
        <taxon>Xenorhabdus</taxon>
    </lineage>
</organism>
<dbReference type="Pfam" id="PF25670">
    <property type="entry name" value="Phage_tail_C_2"/>
    <property type="match status" value="1"/>
</dbReference>